<accession>A0A381U3T5</accession>
<gene>
    <name evidence="2" type="ORF">METZ01_LOCUS75255</name>
</gene>
<reference evidence="2" key="1">
    <citation type="submission" date="2018-05" db="EMBL/GenBank/DDBJ databases">
        <authorList>
            <person name="Lanie J.A."/>
            <person name="Ng W.-L."/>
            <person name="Kazmierczak K.M."/>
            <person name="Andrzejewski T.M."/>
            <person name="Davidsen T.M."/>
            <person name="Wayne K.J."/>
            <person name="Tettelin H."/>
            <person name="Glass J.I."/>
            <person name="Rusch D."/>
            <person name="Podicherti R."/>
            <person name="Tsui H.-C.T."/>
            <person name="Winkler M.E."/>
        </authorList>
    </citation>
    <scope>NUCLEOTIDE SEQUENCE</scope>
</reference>
<feature type="transmembrane region" description="Helical" evidence="1">
    <location>
        <begin position="78"/>
        <end position="97"/>
    </location>
</feature>
<sequence length="611" mass="66796">MSKITRRNFVNGTLLAAGGSLLPFAVDSQAAMAALDPSYYPPALTGLRGSHPGSNDHAHALAWAGRADARSMTKLSEIYDLVVVGGGISGLAAAYFFQQKHGVDKKILILDNHDDFGGHAKRNEHMINGKTCISYGGSQSIVEPKNASQVVLDLLEDIGVDLKRFTTAYDIGFFKRHGMGGVTYFNEEIFGEDKLVQHPYCNYPNYVEGLLGGRLSHEEAAAQAPLSKKGRKQLLRVLNGGLYALDVQEADLQNYINSHSYFDYLQKTLGVDDPGVLRMARHSGLDWGSFSTELMSIAQAKSCGAMGFPPKAVYDEDNPYIYHFPDGNAGVARALVKKLISGVAEGRNAEALVLARFNYAELDRPGNPVRVRLNSTVVNVKHGGDPASASEALVTYINDNQSFQVRGRNVVMACYNMMIPHLVSDLPEKQAAALRSQTKSPFVYTTVGLRNWHAMKDSGIGVAMSPGNMHQAVLMDFPVSMGGYKFTESPDKPCVIQMISCPFGTFGAPPEEQFREARYRMLSMQFDDYEQEIRRHLSGMLPKGLFDFNRDVASISVNRWAHGYTFAGPGDSVRIGRQPFGRITVANCDSAPGADAKTAMMMAHRAVNELG</sequence>
<organism evidence="2">
    <name type="scientific">marine metagenome</name>
    <dbReference type="NCBI Taxonomy" id="408172"/>
    <lineage>
        <taxon>unclassified sequences</taxon>
        <taxon>metagenomes</taxon>
        <taxon>ecological metagenomes</taxon>
    </lineage>
</organism>
<dbReference type="Gene3D" id="3.50.50.60">
    <property type="entry name" value="FAD/NAD(P)-binding domain"/>
    <property type="match status" value="1"/>
</dbReference>
<keyword evidence="1" id="KW-0812">Transmembrane</keyword>
<dbReference type="PROSITE" id="PS51318">
    <property type="entry name" value="TAT"/>
    <property type="match status" value="1"/>
</dbReference>
<dbReference type="InterPro" id="IPR036188">
    <property type="entry name" value="FAD/NAD-bd_sf"/>
</dbReference>
<dbReference type="EMBL" id="UINC01005608">
    <property type="protein sequence ID" value="SVA22401.1"/>
    <property type="molecule type" value="Genomic_DNA"/>
</dbReference>
<name>A0A381U3T5_9ZZZZ</name>
<protein>
    <recommendedName>
        <fullName evidence="3">Amine oxidase domain-containing protein</fullName>
    </recommendedName>
</protein>
<evidence type="ECO:0008006" key="3">
    <source>
        <dbReference type="Google" id="ProtNLM"/>
    </source>
</evidence>
<dbReference type="InterPro" id="IPR006311">
    <property type="entry name" value="TAT_signal"/>
</dbReference>
<keyword evidence="1" id="KW-1133">Transmembrane helix</keyword>
<proteinExistence type="predicted"/>
<dbReference type="Pfam" id="PF13450">
    <property type="entry name" value="NAD_binding_8"/>
    <property type="match status" value="1"/>
</dbReference>
<dbReference type="AlphaFoldDB" id="A0A381U3T5"/>
<evidence type="ECO:0000313" key="2">
    <source>
        <dbReference type="EMBL" id="SVA22401.1"/>
    </source>
</evidence>
<dbReference type="SUPFAM" id="SSF51905">
    <property type="entry name" value="FAD/NAD(P)-binding domain"/>
    <property type="match status" value="1"/>
</dbReference>
<keyword evidence="1" id="KW-0472">Membrane</keyword>
<evidence type="ECO:0000256" key="1">
    <source>
        <dbReference type="SAM" id="Phobius"/>
    </source>
</evidence>